<evidence type="ECO:0000313" key="4">
    <source>
        <dbReference type="Proteomes" id="UP000785679"/>
    </source>
</evidence>
<feature type="compositionally biased region" description="Basic residues" evidence="1">
    <location>
        <begin position="491"/>
        <end position="500"/>
    </location>
</feature>
<comment type="caution">
    <text evidence="3">The sequence shown here is derived from an EMBL/GenBank/DDBJ whole genome shotgun (WGS) entry which is preliminary data.</text>
</comment>
<feature type="transmembrane region" description="Helical" evidence="2">
    <location>
        <begin position="337"/>
        <end position="358"/>
    </location>
</feature>
<evidence type="ECO:0000313" key="3">
    <source>
        <dbReference type="EMBL" id="TNV84653.1"/>
    </source>
</evidence>
<accession>A0A8J8NZT2</accession>
<feature type="compositionally biased region" description="Basic and acidic residues" evidence="1">
    <location>
        <begin position="544"/>
        <end position="554"/>
    </location>
</feature>
<reference evidence="3" key="1">
    <citation type="submission" date="2019-06" db="EMBL/GenBank/DDBJ databases">
        <authorList>
            <person name="Zheng W."/>
        </authorList>
    </citation>
    <scope>NUCLEOTIDE SEQUENCE</scope>
    <source>
        <strain evidence="3">QDHG01</strain>
    </source>
</reference>
<proteinExistence type="predicted"/>
<dbReference type="SUPFAM" id="SSF50630">
    <property type="entry name" value="Acid proteases"/>
    <property type="match status" value="1"/>
</dbReference>
<keyword evidence="2" id="KW-1133">Transmembrane helix</keyword>
<keyword evidence="4" id="KW-1185">Reference proteome</keyword>
<organism evidence="3 4">
    <name type="scientific">Halteria grandinella</name>
    <dbReference type="NCBI Taxonomy" id="5974"/>
    <lineage>
        <taxon>Eukaryota</taxon>
        <taxon>Sar</taxon>
        <taxon>Alveolata</taxon>
        <taxon>Ciliophora</taxon>
        <taxon>Intramacronucleata</taxon>
        <taxon>Spirotrichea</taxon>
        <taxon>Stichotrichia</taxon>
        <taxon>Sporadotrichida</taxon>
        <taxon>Halteriidae</taxon>
        <taxon>Halteria</taxon>
    </lineage>
</organism>
<dbReference type="Proteomes" id="UP000785679">
    <property type="component" value="Unassembled WGS sequence"/>
</dbReference>
<feature type="region of interest" description="Disordered" evidence="1">
    <location>
        <begin position="475"/>
        <end position="505"/>
    </location>
</feature>
<gene>
    <name evidence="3" type="ORF">FGO68_gene6953</name>
</gene>
<evidence type="ECO:0000256" key="1">
    <source>
        <dbReference type="SAM" id="MobiDB-lite"/>
    </source>
</evidence>
<keyword evidence="2" id="KW-0812">Transmembrane</keyword>
<feature type="compositionally biased region" description="Polar residues" evidence="1">
    <location>
        <begin position="561"/>
        <end position="572"/>
    </location>
</feature>
<dbReference type="AlphaFoldDB" id="A0A8J8NZT2"/>
<name>A0A8J8NZT2_HALGN</name>
<protein>
    <recommendedName>
        <fullName evidence="5">Transmembrane protein</fullName>
    </recommendedName>
</protein>
<keyword evidence="2" id="KW-0472">Membrane</keyword>
<dbReference type="EMBL" id="RRYP01002551">
    <property type="protein sequence ID" value="TNV84653.1"/>
    <property type="molecule type" value="Genomic_DNA"/>
</dbReference>
<dbReference type="InterPro" id="IPR021109">
    <property type="entry name" value="Peptidase_aspartic_dom_sf"/>
</dbReference>
<evidence type="ECO:0008006" key="5">
    <source>
        <dbReference type="Google" id="ProtNLM"/>
    </source>
</evidence>
<sequence>MVLNVTAAANFLQDRLRILGAIESQIFEAQIEEISNFITFNSSFNGSIISSSFSLDQNLILLATDKCENCTIEKQSVFNSSSAVSDLSGAYCDESYCYISSPQSFTLNQTSLEDVSTTLVLNITTDPSPFSASPLIIGLSPQNNTLMQHLQSNVYSLKIVNSSLSLQFSNKSNNNTIQAQLSQSTTKGLQIECQNLIIDQQESSIQGVIKVHLDKSFDLALPSTLYQQFSSSNSCNTSCKCENLPLISLGFSNGIKLNITGQSFANTTTDQLCFVTEQSIDDNLHLGQGFLRKYQLDVDISLQRVIFNPLFEKKTNTSVVIKSETSKGTSGYKIPGYAIFLIILFFILIILEIIYVVYRCNRVVSLKSVKIQRVKAFHEQITMYVAFSEMSKNLHNLSMVTVENDLSMVSDSVNFTTTQMLMTGKEMGRTDPAQYTLMGHEMEDLGISYGKNALLNINNTFELHDKDESFQPIGQEDFDEDGLSSSIGKGSIKKTMKKGTPRFNKVSSKDSAEMFASQYLHSIDHEIGSLNGESFKLGRASQDTQKKSKIKIDSGAKPQRVNVSSTPNHQRTVSLPTEGILTERPMVIEENKFPENQEATGMQKSIFEEQSTKELIHQIEQTKNDMPFEIAKREIKLPGVYPLRKTYIVLGKQHQSKEKFVTVNLPQNNMPHYNAIEQVIESTDSHTIPETPKKSPPKLIIETKAHDFTPEKLKSPPKLKNQAFTHEEDPEIKNISYQESLLNESNIQSTRQDVNGSQQSMPTHLHTQPHHNSSIYMSQDSNVLQVPPQDPEVSRFAKHNKTQARPLLQQNTYHEEHQTSISLGGESLMPSESVTPKKQLVSLNTIIVTKSEHVPLAQSTKEEDLGTSFMREDEERRQGMGQSLVTTAAHSLYKPAQDDRLDKHVAKCVNFNEVQIPFVRLFSNTYLVGTELAFPYTKGDKCLINTEELEHYVKRNEEKEKSKIAKIMQQRNLTYAQLFRHLLEKNLSDDQEIEAILQANKAAIIMQSKLYV</sequence>
<feature type="region of interest" description="Disordered" evidence="1">
    <location>
        <begin position="539"/>
        <end position="572"/>
    </location>
</feature>
<evidence type="ECO:0000256" key="2">
    <source>
        <dbReference type="SAM" id="Phobius"/>
    </source>
</evidence>